<keyword evidence="3" id="KW-1185">Reference proteome</keyword>
<dbReference type="EMBL" id="VSRL01000250">
    <property type="protein sequence ID" value="NKE62444.1"/>
    <property type="molecule type" value="Genomic_DNA"/>
</dbReference>
<sequence length="132" mass="14063">MRKLMVGVSTTAALLLGVTATPAQAAENPLTTTGARGFVNSYNKRVEACDTRADGRRAMARAVNVTQGILVGWAEDKNGANGCTPQSGTGQGAAVDPFWHTPRRGDVIRLEVWIQDGAGGAQENLRRTEFTY</sequence>
<proteinExistence type="predicted"/>
<evidence type="ECO:0000313" key="3">
    <source>
        <dbReference type="Proteomes" id="UP001515943"/>
    </source>
</evidence>
<accession>A0ABX1FTV6</accession>
<protein>
    <recommendedName>
        <fullName evidence="4">Secreted protein</fullName>
    </recommendedName>
</protein>
<keyword evidence="1" id="KW-0732">Signal</keyword>
<dbReference type="Proteomes" id="UP001515943">
    <property type="component" value="Unassembled WGS sequence"/>
</dbReference>
<evidence type="ECO:0000313" key="2">
    <source>
        <dbReference type="EMBL" id="NKE62444.1"/>
    </source>
</evidence>
<comment type="caution">
    <text evidence="2">The sequence shown here is derived from an EMBL/GenBank/DDBJ whole genome shotgun (WGS) entry which is preliminary data.</text>
</comment>
<evidence type="ECO:0008006" key="4">
    <source>
        <dbReference type="Google" id="ProtNLM"/>
    </source>
</evidence>
<feature type="signal peptide" evidence="1">
    <location>
        <begin position="1"/>
        <end position="25"/>
    </location>
</feature>
<name>A0ABX1FTV6_9PSEU</name>
<organism evidence="2 3">
    <name type="scientific">Lentzea indica</name>
    <dbReference type="NCBI Taxonomy" id="2604800"/>
    <lineage>
        <taxon>Bacteria</taxon>
        <taxon>Bacillati</taxon>
        <taxon>Actinomycetota</taxon>
        <taxon>Actinomycetes</taxon>
        <taxon>Pseudonocardiales</taxon>
        <taxon>Pseudonocardiaceae</taxon>
        <taxon>Lentzea</taxon>
    </lineage>
</organism>
<dbReference type="RefSeq" id="WP_167979076.1">
    <property type="nucleotide sequence ID" value="NZ_VSRL01000250.1"/>
</dbReference>
<reference evidence="2 3" key="1">
    <citation type="submission" date="2019-08" db="EMBL/GenBank/DDBJ databases">
        <title>Lentzea from Indian Himalayas.</title>
        <authorList>
            <person name="Mandal S."/>
            <person name="Mallick Gupta A."/>
            <person name="Maiti P.K."/>
            <person name="Sarkar J."/>
            <person name="Mandal S."/>
        </authorList>
    </citation>
    <scope>NUCLEOTIDE SEQUENCE [LARGE SCALE GENOMIC DNA]</scope>
    <source>
        <strain evidence="2 3">PSKA42</strain>
    </source>
</reference>
<evidence type="ECO:0000256" key="1">
    <source>
        <dbReference type="SAM" id="SignalP"/>
    </source>
</evidence>
<gene>
    <name evidence="2" type="ORF">FXN61_39215</name>
</gene>
<feature type="chain" id="PRO_5046757316" description="Secreted protein" evidence="1">
    <location>
        <begin position="26"/>
        <end position="132"/>
    </location>
</feature>